<dbReference type="Proteomes" id="UP000502823">
    <property type="component" value="Unassembled WGS sequence"/>
</dbReference>
<dbReference type="OrthoDB" id="434771at2759"/>
<evidence type="ECO:0000256" key="1">
    <source>
        <dbReference type="ARBA" id="ARBA00022630"/>
    </source>
</evidence>
<dbReference type="GO" id="GO:0070991">
    <property type="term" value="F:medium-chain fatty acyl-CoA dehydrogenase activity"/>
    <property type="evidence" value="ECO:0007669"/>
    <property type="project" value="TreeGrafter"/>
</dbReference>
<accession>A0A6L2Q6Y9</accession>
<dbReference type="Pfam" id="PF00441">
    <property type="entry name" value="Acyl-CoA_dh_1"/>
    <property type="match status" value="1"/>
</dbReference>
<evidence type="ECO:0000256" key="2">
    <source>
        <dbReference type="ARBA" id="ARBA00023002"/>
    </source>
</evidence>
<dbReference type="PANTHER" id="PTHR48083">
    <property type="entry name" value="MEDIUM-CHAIN SPECIFIC ACYL-COA DEHYDROGENASE, MITOCHONDRIAL-RELATED"/>
    <property type="match status" value="1"/>
</dbReference>
<gene>
    <name evidence="4" type="ORF">Cfor_10419</name>
</gene>
<keyword evidence="2" id="KW-0560">Oxidoreductase</keyword>
<reference evidence="5" key="1">
    <citation type="submission" date="2020-01" db="EMBL/GenBank/DDBJ databases">
        <title>Draft genome sequence of the Termite Coptotermes fromosanus.</title>
        <authorList>
            <person name="Itakura S."/>
            <person name="Yosikawa Y."/>
            <person name="Umezawa K."/>
        </authorList>
    </citation>
    <scope>NUCLEOTIDE SEQUENCE [LARGE SCALE GENOMIC DNA]</scope>
</reference>
<evidence type="ECO:0000313" key="4">
    <source>
        <dbReference type="EMBL" id="GFG39262.1"/>
    </source>
</evidence>
<proteinExistence type="predicted"/>
<name>A0A6L2Q6Y9_COPFO</name>
<dbReference type="AlphaFoldDB" id="A0A6L2Q6Y9"/>
<dbReference type="SUPFAM" id="SSF47203">
    <property type="entry name" value="Acyl-CoA dehydrogenase C-terminal domain-like"/>
    <property type="match status" value="1"/>
</dbReference>
<dbReference type="Gene3D" id="1.20.140.10">
    <property type="entry name" value="Butyryl-CoA Dehydrogenase, subunit A, domain 3"/>
    <property type="match status" value="1"/>
</dbReference>
<feature type="domain" description="Acyl-CoA dehydrogenase/oxidase C-terminal" evidence="3">
    <location>
        <begin position="27"/>
        <end position="98"/>
    </location>
</feature>
<organism evidence="4 5">
    <name type="scientific">Coptotermes formosanus</name>
    <name type="common">Formosan subterranean termite</name>
    <dbReference type="NCBI Taxonomy" id="36987"/>
    <lineage>
        <taxon>Eukaryota</taxon>
        <taxon>Metazoa</taxon>
        <taxon>Ecdysozoa</taxon>
        <taxon>Arthropoda</taxon>
        <taxon>Hexapoda</taxon>
        <taxon>Insecta</taxon>
        <taxon>Pterygota</taxon>
        <taxon>Neoptera</taxon>
        <taxon>Polyneoptera</taxon>
        <taxon>Dictyoptera</taxon>
        <taxon>Blattodea</taxon>
        <taxon>Blattoidea</taxon>
        <taxon>Termitoidae</taxon>
        <taxon>Rhinotermitidae</taxon>
        <taxon>Coptotermes</taxon>
    </lineage>
</organism>
<dbReference type="GO" id="GO:0051793">
    <property type="term" value="P:medium-chain fatty acid catabolic process"/>
    <property type="evidence" value="ECO:0007669"/>
    <property type="project" value="TreeGrafter"/>
</dbReference>
<comment type="caution">
    <text evidence="4">The sequence shown here is derived from an EMBL/GenBank/DDBJ whole genome shotgun (WGS) entry which is preliminary data.</text>
</comment>
<dbReference type="PANTHER" id="PTHR48083:SF2">
    <property type="entry name" value="MEDIUM-CHAIN SPECIFIC ACYL-COA DEHYDROGENASE, MITOCHONDRIAL"/>
    <property type="match status" value="1"/>
</dbReference>
<dbReference type="EMBL" id="BLKM01000891">
    <property type="protein sequence ID" value="GFG39262.1"/>
    <property type="molecule type" value="Genomic_DNA"/>
</dbReference>
<keyword evidence="5" id="KW-1185">Reference proteome</keyword>
<dbReference type="InterPro" id="IPR009075">
    <property type="entry name" value="AcylCo_DH/oxidase_C"/>
</dbReference>
<evidence type="ECO:0000313" key="5">
    <source>
        <dbReference type="Proteomes" id="UP000502823"/>
    </source>
</evidence>
<keyword evidence="1" id="KW-0285">Flavoprotein</keyword>
<dbReference type="InterPro" id="IPR036250">
    <property type="entry name" value="AcylCo_DH-like_C"/>
</dbReference>
<protein>
    <recommendedName>
        <fullName evidence="3">Acyl-CoA dehydrogenase/oxidase C-terminal domain-containing protein</fullName>
    </recommendedName>
</protein>
<evidence type="ECO:0000259" key="3">
    <source>
        <dbReference type="Pfam" id="PF00441"/>
    </source>
</evidence>
<dbReference type="GO" id="GO:0005739">
    <property type="term" value="C:mitochondrion"/>
    <property type="evidence" value="ECO:0007669"/>
    <property type="project" value="TreeGrafter"/>
</dbReference>
<dbReference type="InterPro" id="IPR050741">
    <property type="entry name" value="Acyl-CoA_dehydrogenase"/>
</dbReference>
<sequence>MPSSVVTVLPAAAADYITAADCNQQSACVEVSAVSFMLGDMAVGIEMSRLAWMRAVWETVQGQRNTCYVPLAKAEAADIANKCATDAVQIFGGNGFNTE</sequence>
<dbReference type="InParanoid" id="A0A6L2Q6Y9"/>